<evidence type="ECO:0000313" key="3">
    <source>
        <dbReference type="Proteomes" id="UP000225889"/>
    </source>
</evidence>
<dbReference type="RefSeq" id="WP_099392102.1">
    <property type="nucleotide sequence ID" value="NZ_PDYF01000013.1"/>
</dbReference>
<proteinExistence type="predicted"/>
<reference evidence="2 3" key="1">
    <citation type="submission" date="2017-10" db="EMBL/GenBank/DDBJ databases">
        <title>Resolving the taxonomy of Roseburia spp., Eubacterium rectale and Agathobacter spp. through phylogenomic analysis.</title>
        <authorList>
            <person name="Sheridan P.O."/>
            <person name="Walker A.W."/>
            <person name="Duncan S.H."/>
            <person name="Scott K.P."/>
            <person name="Toole P.W.O."/>
            <person name="Luis P."/>
            <person name="Flint H.J."/>
        </authorList>
    </citation>
    <scope>NUCLEOTIDE SEQUENCE [LARGE SCALE GENOMIC DNA]</scope>
    <source>
        <strain evidence="2 3">JK626</strain>
    </source>
</reference>
<evidence type="ECO:0000256" key="1">
    <source>
        <dbReference type="SAM" id="Phobius"/>
    </source>
</evidence>
<keyword evidence="1" id="KW-0812">Transmembrane</keyword>
<gene>
    <name evidence="2" type="ORF">CSX01_08710</name>
</gene>
<accession>A0A2G3DV77</accession>
<evidence type="ECO:0008006" key="4">
    <source>
        <dbReference type="Google" id="ProtNLM"/>
    </source>
</evidence>
<protein>
    <recommendedName>
        <fullName evidence="4">Cell division protein FtsQ</fullName>
    </recommendedName>
</protein>
<dbReference type="AlphaFoldDB" id="A0A2G3DV77"/>
<feature type="transmembrane region" description="Helical" evidence="1">
    <location>
        <begin position="12"/>
        <end position="38"/>
    </location>
</feature>
<evidence type="ECO:0000313" key="2">
    <source>
        <dbReference type="EMBL" id="PHU34765.1"/>
    </source>
</evidence>
<keyword evidence="1" id="KW-1133">Transmembrane helix</keyword>
<reference evidence="2 3" key="2">
    <citation type="submission" date="2017-10" db="EMBL/GenBank/DDBJ databases">
        <authorList>
            <person name="Banno H."/>
            <person name="Chua N.-H."/>
        </authorList>
    </citation>
    <scope>NUCLEOTIDE SEQUENCE [LARGE SCALE GENOMIC DNA]</scope>
    <source>
        <strain evidence="2 3">JK626</strain>
    </source>
</reference>
<keyword evidence="1" id="KW-0472">Membrane</keyword>
<sequence>MSRRKKKRKNKGFVLVIIEFVLALVILVAILGVSAYFLCPLKKVTVEGTDLYTSEEVSDYILDDEYSTNTIYVFLKNKLFPKGDAEFIEKFDVQITGMHSINIVCKEKAILGYMTQDDGKYVYFNYDGKIAEISETYIERGYMKIEGVTCDEPKVGDKLSIGSDQVGYLTSLIKILKKNSLMPNVISYDENNHITLVYDTYNISLGNRSYLEEKIERVMLILPKIEGLQGTLHLENYSNQNTDIVFEKDTEAEQ</sequence>
<dbReference type="EMBL" id="PDYF01000013">
    <property type="protein sequence ID" value="PHU34765.1"/>
    <property type="molecule type" value="Genomic_DNA"/>
</dbReference>
<dbReference type="Proteomes" id="UP000225889">
    <property type="component" value="Unassembled WGS sequence"/>
</dbReference>
<name>A0A2G3DV77_9FIRM</name>
<comment type="caution">
    <text evidence="2">The sequence shown here is derived from an EMBL/GenBank/DDBJ whole genome shotgun (WGS) entry which is preliminary data.</text>
</comment>
<organism evidence="2 3">
    <name type="scientific">Pseudobutyrivibrio ruminis</name>
    <dbReference type="NCBI Taxonomy" id="46206"/>
    <lineage>
        <taxon>Bacteria</taxon>
        <taxon>Bacillati</taxon>
        <taxon>Bacillota</taxon>
        <taxon>Clostridia</taxon>
        <taxon>Lachnospirales</taxon>
        <taxon>Lachnospiraceae</taxon>
        <taxon>Pseudobutyrivibrio</taxon>
    </lineage>
</organism>